<name>G6FN00_9CYAN</name>
<keyword evidence="3" id="KW-1185">Reference proteome</keyword>
<protein>
    <submittedName>
        <fullName evidence="2">Uncharacterized protein</fullName>
    </submittedName>
</protein>
<evidence type="ECO:0000256" key="1">
    <source>
        <dbReference type="SAM" id="MobiDB-lite"/>
    </source>
</evidence>
<dbReference type="Proteomes" id="UP000004344">
    <property type="component" value="Unassembled WGS sequence"/>
</dbReference>
<comment type="caution">
    <text evidence="2">The sequence shown here is derived from an EMBL/GenBank/DDBJ whole genome shotgun (WGS) entry which is preliminary data.</text>
</comment>
<dbReference type="AlphaFoldDB" id="G6FN00"/>
<gene>
    <name evidence="2" type="ORF">FJSC11DRAFT_0247</name>
</gene>
<evidence type="ECO:0000313" key="3">
    <source>
        <dbReference type="Proteomes" id="UP000004344"/>
    </source>
</evidence>
<dbReference type="RefSeq" id="WP_009453942.1">
    <property type="nucleotide sequence ID" value="NZ_AGIZ01000001.1"/>
</dbReference>
<accession>G6FN00</accession>
<dbReference type="PATRIC" id="fig|741277.3.peg.292"/>
<proteinExistence type="predicted"/>
<reference evidence="2 3" key="1">
    <citation type="submission" date="2011-09" db="EMBL/GenBank/DDBJ databases">
        <title>The draft genome of Fischerella sp. JSC-11.</title>
        <authorList>
            <consortium name="US DOE Joint Genome Institute (JGI-PGF)"/>
            <person name="Lucas S."/>
            <person name="Han J."/>
            <person name="Lapidus A."/>
            <person name="Cheng J.-F."/>
            <person name="Goodwin L."/>
            <person name="Pitluck S."/>
            <person name="Peters L."/>
            <person name="Land M.L."/>
            <person name="Hauser L."/>
            <person name="Sarkisova S."/>
            <person name="Bryant D.A."/>
            <person name="Brown I."/>
            <person name="Woyke T.J."/>
        </authorList>
    </citation>
    <scope>NUCLEOTIDE SEQUENCE [LARGE SCALE GENOMIC DNA]</scope>
    <source>
        <strain evidence="2 3">JSC-11</strain>
    </source>
</reference>
<organism evidence="2 3">
    <name type="scientific">Fischerella thermalis JSC-11</name>
    <dbReference type="NCBI Taxonomy" id="741277"/>
    <lineage>
        <taxon>Bacteria</taxon>
        <taxon>Bacillati</taxon>
        <taxon>Cyanobacteriota</taxon>
        <taxon>Cyanophyceae</taxon>
        <taxon>Nostocales</taxon>
        <taxon>Hapalosiphonaceae</taxon>
        <taxon>Fischerella</taxon>
    </lineage>
</organism>
<feature type="region of interest" description="Disordered" evidence="1">
    <location>
        <begin position="1"/>
        <end position="23"/>
    </location>
</feature>
<feature type="compositionally biased region" description="Polar residues" evidence="1">
    <location>
        <begin position="1"/>
        <end position="16"/>
    </location>
</feature>
<dbReference type="EMBL" id="AGIZ01000001">
    <property type="protein sequence ID" value="EHC19430.1"/>
    <property type="molecule type" value="Genomic_DNA"/>
</dbReference>
<sequence length="41" mass="4431">MEASGSSSHQVTTQKTMVLDKDPYPEPAQFKLAIAAMNPPL</sequence>
<evidence type="ECO:0000313" key="2">
    <source>
        <dbReference type="EMBL" id="EHC19430.1"/>
    </source>
</evidence>